<dbReference type="AlphaFoldDB" id="M7CZZ0"/>
<name>M7CZZ0_9GAMM</name>
<dbReference type="RefSeq" id="WP_008940493.1">
    <property type="nucleotide sequence ID" value="NZ_APAT01000026.1"/>
</dbReference>
<evidence type="ECO:0000256" key="1">
    <source>
        <dbReference type="PROSITE-ProRule" id="PRU00169"/>
    </source>
</evidence>
<reference evidence="3 4" key="1">
    <citation type="journal article" date="2013" name="Genome Announc.">
        <title>Genome Sequence of Hydrothermal Arsenic-Respiring Bacterium Marinobacter santoriniensis NKSG1T.</title>
        <authorList>
            <person name="Handley K.M."/>
            <person name="Upton M."/>
            <person name="Beatson S.A."/>
            <person name="Hery M."/>
            <person name="Lloyd J.R."/>
        </authorList>
    </citation>
    <scope>NUCLEOTIDE SEQUENCE [LARGE SCALE GENOMIC DNA]</scope>
    <source>
        <strain evidence="3 4">NKSG1</strain>
    </source>
</reference>
<dbReference type="InterPro" id="IPR011006">
    <property type="entry name" value="CheY-like_superfamily"/>
</dbReference>
<dbReference type="CDD" id="cd17557">
    <property type="entry name" value="REC_Rcp-like"/>
    <property type="match status" value="1"/>
</dbReference>
<dbReference type="Gene3D" id="3.40.50.2300">
    <property type="match status" value="1"/>
</dbReference>
<dbReference type="EMBL" id="APAT01000026">
    <property type="protein sequence ID" value="EMP54073.1"/>
    <property type="molecule type" value="Genomic_DNA"/>
</dbReference>
<dbReference type="GO" id="GO:0000160">
    <property type="term" value="P:phosphorelay signal transduction system"/>
    <property type="evidence" value="ECO:0007669"/>
    <property type="project" value="InterPro"/>
</dbReference>
<feature type="modified residue" description="4-aspartylphosphate" evidence="1">
    <location>
        <position position="66"/>
    </location>
</feature>
<dbReference type="OrthoDB" id="9793549at2"/>
<evidence type="ECO:0000313" key="4">
    <source>
        <dbReference type="Proteomes" id="UP000011960"/>
    </source>
</evidence>
<dbReference type="eggNOG" id="COG0784">
    <property type="taxonomic scope" value="Bacteria"/>
</dbReference>
<gene>
    <name evidence="3" type="ORF">MSNKSG1_16846</name>
</gene>
<dbReference type="Pfam" id="PF00072">
    <property type="entry name" value="Response_reg"/>
    <property type="match status" value="1"/>
</dbReference>
<comment type="caution">
    <text evidence="3">The sequence shown here is derived from an EMBL/GenBank/DDBJ whole genome shotgun (WGS) entry which is preliminary data.</text>
</comment>
<evidence type="ECO:0000259" key="2">
    <source>
        <dbReference type="PROSITE" id="PS50110"/>
    </source>
</evidence>
<dbReference type="SUPFAM" id="SSF52172">
    <property type="entry name" value="CheY-like"/>
    <property type="match status" value="1"/>
</dbReference>
<keyword evidence="1" id="KW-0597">Phosphoprotein</keyword>
<dbReference type="PROSITE" id="PS50110">
    <property type="entry name" value="RESPONSE_REGULATORY"/>
    <property type="match status" value="1"/>
</dbReference>
<sequence length="147" mass="16938">MKVIPILMVDDDPLDQLLTKEAFEAAKVLNPLYFVDNGVELMRYLRRQPPYDDVEAYPWPGLILLDLNMPKMDGRECLKEIRADSSLCHLPVIVMTTSNREEEVFRSYDMGANSYITKPVDFEQLVAQVRVFSSYWCSIVELPDGET</sequence>
<dbReference type="PANTHER" id="PTHR44520">
    <property type="entry name" value="RESPONSE REGULATOR RCP1-RELATED"/>
    <property type="match status" value="1"/>
</dbReference>
<dbReference type="SMART" id="SM00448">
    <property type="entry name" value="REC"/>
    <property type="match status" value="1"/>
</dbReference>
<keyword evidence="4" id="KW-1185">Reference proteome</keyword>
<dbReference type="Proteomes" id="UP000011960">
    <property type="component" value="Unassembled WGS sequence"/>
</dbReference>
<feature type="domain" description="Response regulatory" evidence="2">
    <location>
        <begin position="5"/>
        <end position="133"/>
    </location>
</feature>
<dbReference type="InterPro" id="IPR001789">
    <property type="entry name" value="Sig_transdc_resp-reg_receiver"/>
</dbReference>
<proteinExistence type="predicted"/>
<dbReference type="PANTHER" id="PTHR44520:SF2">
    <property type="entry name" value="RESPONSE REGULATOR RCP1"/>
    <property type="match status" value="1"/>
</dbReference>
<dbReference type="STRING" id="1288826.MSNKSG1_16846"/>
<organism evidence="3 4">
    <name type="scientific">Marinobacter santoriniensis NKSG1</name>
    <dbReference type="NCBI Taxonomy" id="1288826"/>
    <lineage>
        <taxon>Bacteria</taxon>
        <taxon>Pseudomonadati</taxon>
        <taxon>Pseudomonadota</taxon>
        <taxon>Gammaproteobacteria</taxon>
        <taxon>Pseudomonadales</taxon>
        <taxon>Marinobacteraceae</taxon>
        <taxon>Marinobacter</taxon>
    </lineage>
</organism>
<evidence type="ECO:0000313" key="3">
    <source>
        <dbReference type="EMBL" id="EMP54073.1"/>
    </source>
</evidence>
<dbReference type="InterPro" id="IPR052893">
    <property type="entry name" value="TCS_response_regulator"/>
</dbReference>
<protein>
    <submittedName>
        <fullName evidence="3">Response regulator receiver protein</fullName>
    </submittedName>
</protein>
<dbReference type="PATRIC" id="fig|1288826.3.peg.3343"/>
<accession>M7CZZ0</accession>